<feature type="transmembrane region" description="Helical" evidence="1">
    <location>
        <begin position="6"/>
        <end position="30"/>
    </location>
</feature>
<keyword evidence="3" id="KW-1185">Reference proteome</keyword>
<feature type="transmembrane region" description="Helical" evidence="1">
    <location>
        <begin position="42"/>
        <end position="64"/>
    </location>
</feature>
<keyword evidence="1" id="KW-0812">Transmembrane</keyword>
<reference evidence="2 3" key="1">
    <citation type="submission" date="2017-07" db="EMBL/GenBank/DDBJ databases">
        <title>Paenibacillus herberti R33 genome sequencing and assembly.</title>
        <authorList>
            <person name="Su W."/>
        </authorList>
    </citation>
    <scope>NUCLEOTIDE SEQUENCE [LARGE SCALE GENOMIC DNA]</scope>
    <source>
        <strain evidence="2 3">R33</strain>
    </source>
</reference>
<dbReference type="AlphaFoldDB" id="A0A229P506"/>
<sequence length="75" mass="8642">MSGASIFGFGVLFFMLFLIVIQIVICVWGYRDAKSRGYSNEFALLVLIALLFFPVLGLIIYLIIRSDPNDRFKRY</sequence>
<dbReference type="EMBL" id="NMUQ01000001">
    <property type="protein sequence ID" value="OXM17034.1"/>
    <property type="molecule type" value="Genomic_DNA"/>
</dbReference>
<keyword evidence="1" id="KW-1133">Transmembrane helix</keyword>
<organism evidence="2 3">
    <name type="scientific">Paenibacillus herberti</name>
    <dbReference type="NCBI Taxonomy" id="1619309"/>
    <lineage>
        <taxon>Bacteria</taxon>
        <taxon>Bacillati</taxon>
        <taxon>Bacillota</taxon>
        <taxon>Bacilli</taxon>
        <taxon>Bacillales</taxon>
        <taxon>Paenibacillaceae</taxon>
        <taxon>Paenibacillus</taxon>
    </lineage>
</organism>
<keyword evidence="1" id="KW-0472">Membrane</keyword>
<evidence type="ECO:0008006" key="4">
    <source>
        <dbReference type="Google" id="ProtNLM"/>
    </source>
</evidence>
<proteinExistence type="predicted"/>
<comment type="caution">
    <text evidence="2">The sequence shown here is derived from an EMBL/GenBank/DDBJ whole genome shotgun (WGS) entry which is preliminary data.</text>
</comment>
<accession>A0A229P506</accession>
<evidence type="ECO:0000256" key="1">
    <source>
        <dbReference type="SAM" id="Phobius"/>
    </source>
</evidence>
<evidence type="ECO:0000313" key="2">
    <source>
        <dbReference type="EMBL" id="OXM17034.1"/>
    </source>
</evidence>
<protein>
    <recommendedName>
        <fullName evidence="4">Cardiolipin synthase N-terminal domain-containing protein</fullName>
    </recommendedName>
</protein>
<evidence type="ECO:0000313" key="3">
    <source>
        <dbReference type="Proteomes" id="UP000215145"/>
    </source>
</evidence>
<gene>
    <name evidence="2" type="ORF">CGZ75_10510</name>
</gene>
<dbReference type="Proteomes" id="UP000215145">
    <property type="component" value="Unassembled WGS sequence"/>
</dbReference>
<dbReference type="RefSeq" id="WP_089524111.1">
    <property type="nucleotide sequence ID" value="NZ_NMUQ01000001.1"/>
</dbReference>
<name>A0A229P506_9BACL</name>